<evidence type="ECO:0000313" key="1">
    <source>
        <dbReference type="EMBL" id="KAF1926277.1"/>
    </source>
</evidence>
<evidence type="ECO:0000313" key="2">
    <source>
        <dbReference type="Proteomes" id="UP000800082"/>
    </source>
</evidence>
<name>A0A6A5RL61_9PLEO</name>
<protein>
    <submittedName>
        <fullName evidence="1">Uncharacterized protein</fullName>
    </submittedName>
</protein>
<gene>
    <name evidence="1" type="ORF">M421DRAFT_422961</name>
</gene>
<reference evidence="1" key="1">
    <citation type="journal article" date="2020" name="Stud. Mycol.">
        <title>101 Dothideomycetes genomes: a test case for predicting lifestyles and emergence of pathogens.</title>
        <authorList>
            <person name="Haridas S."/>
            <person name="Albert R."/>
            <person name="Binder M."/>
            <person name="Bloem J."/>
            <person name="Labutti K."/>
            <person name="Salamov A."/>
            <person name="Andreopoulos B."/>
            <person name="Baker S."/>
            <person name="Barry K."/>
            <person name="Bills G."/>
            <person name="Bluhm B."/>
            <person name="Cannon C."/>
            <person name="Castanera R."/>
            <person name="Culley D."/>
            <person name="Daum C."/>
            <person name="Ezra D."/>
            <person name="Gonzalez J."/>
            <person name="Henrissat B."/>
            <person name="Kuo A."/>
            <person name="Liang C."/>
            <person name="Lipzen A."/>
            <person name="Lutzoni F."/>
            <person name="Magnuson J."/>
            <person name="Mondo S."/>
            <person name="Nolan M."/>
            <person name="Ohm R."/>
            <person name="Pangilinan J."/>
            <person name="Park H.-J."/>
            <person name="Ramirez L."/>
            <person name="Alfaro M."/>
            <person name="Sun H."/>
            <person name="Tritt A."/>
            <person name="Yoshinaga Y."/>
            <person name="Zwiers L.-H."/>
            <person name="Turgeon B."/>
            <person name="Goodwin S."/>
            <person name="Spatafora J."/>
            <person name="Crous P."/>
            <person name="Grigoriev I."/>
        </authorList>
    </citation>
    <scope>NUCLEOTIDE SEQUENCE</scope>
    <source>
        <strain evidence="1">CBS 183.55</strain>
    </source>
</reference>
<organism evidence="1 2">
    <name type="scientific">Didymella exigua CBS 183.55</name>
    <dbReference type="NCBI Taxonomy" id="1150837"/>
    <lineage>
        <taxon>Eukaryota</taxon>
        <taxon>Fungi</taxon>
        <taxon>Dikarya</taxon>
        <taxon>Ascomycota</taxon>
        <taxon>Pezizomycotina</taxon>
        <taxon>Dothideomycetes</taxon>
        <taxon>Pleosporomycetidae</taxon>
        <taxon>Pleosporales</taxon>
        <taxon>Pleosporineae</taxon>
        <taxon>Didymellaceae</taxon>
        <taxon>Didymella</taxon>
    </lineage>
</organism>
<keyword evidence="2" id="KW-1185">Reference proteome</keyword>
<dbReference type="AlphaFoldDB" id="A0A6A5RL61"/>
<dbReference type="RefSeq" id="XP_033446529.1">
    <property type="nucleotide sequence ID" value="XM_033593321.1"/>
</dbReference>
<accession>A0A6A5RL61</accession>
<proteinExistence type="predicted"/>
<sequence length="150" mass="16819">MVRRSVVDCRTIHTCNLIKLQVASKEATVLYSALGESNDQEVHRFFHNDLLSLILMNETMLPTCTLLSVLANGRWLSSRCLNPGWWHSIISTVCKPAGTLAYGDICFHLRDRPIFLRVQEAVLSNCLGRASCYFRESVGCEKSLSIDRGG</sequence>
<dbReference type="GeneID" id="54350989"/>
<dbReference type="Proteomes" id="UP000800082">
    <property type="component" value="Unassembled WGS sequence"/>
</dbReference>
<dbReference type="EMBL" id="ML978978">
    <property type="protein sequence ID" value="KAF1926277.1"/>
    <property type="molecule type" value="Genomic_DNA"/>
</dbReference>